<dbReference type="EMBL" id="SZYD01000014">
    <property type="protein sequence ID" value="KAD4178860.1"/>
    <property type="molecule type" value="Genomic_DNA"/>
</dbReference>
<keyword evidence="3" id="KW-1185">Reference proteome</keyword>
<evidence type="ECO:0000313" key="2">
    <source>
        <dbReference type="EMBL" id="KAD4178860.1"/>
    </source>
</evidence>
<proteinExistence type="predicted"/>
<feature type="region of interest" description="Disordered" evidence="1">
    <location>
        <begin position="97"/>
        <end position="116"/>
    </location>
</feature>
<accession>A0A5N6MXT6</accession>
<sequence>MEANTPEWCTAKLKTPRVPGLQWHQSQRKKRAATTGHFRDKGFGVSAGVRIGNRLFKGNRVHGEIKRGDSKPSEGRREIIQGFARLRLGNGRRPWNRAVTGGNLKTESDGGSSVARSHLDGKIGDVKVTTIQCGHAD</sequence>
<organism evidence="2 3">
    <name type="scientific">Mikania micrantha</name>
    <name type="common">bitter vine</name>
    <dbReference type="NCBI Taxonomy" id="192012"/>
    <lineage>
        <taxon>Eukaryota</taxon>
        <taxon>Viridiplantae</taxon>
        <taxon>Streptophyta</taxon>
        <taxon>Embryophyta</taxon>
        <taxon>Tracheophyta</taxon>
        <taxon>Spermatophyta</taxon>
        <taxon>Magnoliopsida</taxon>
        <taxon>eudicotyledons</taxon>
        <taxon>Gunneridae</taxon>
        <taxon>Pentapetalae</taxon>
        <taxon>asterids</taxon>
        <taxon>campanulids</taxon>
        <taxon>Asterales</taxon>
        <taxon>Asteraceae</taxon>
        <taxon>Asteroideae</taxon>
        <taxon>Heliantheae alliance</taxon>
        <taxon>Eupatorieae</taxon>
        <taxon>Mikania</taxon>
    </lineage>
</organism>
<feature type="compositionally biased region" description="Polar residues" evidence="1">
    <location>
        <begin position="103"/>
        <end position="115"/>
    </location>
</feature>
<dbReference type="AlphaFoldDB" id="A0A5N6MXT6"/>
<evidence type="ECO:0000256" key="1">
    <source>
        <dbReference type="SAM" id="MobiDB-lite"/>
    </source>
</evidence>
<protein>
    <submittedName>
        <fullName evidence="2">Uncharacterized protein</fullName>
    </submittedName>
</protein>
<name>A0A5N6MXT6_9ASTR</name>
<evidence type="ECO:0000313" key="3">
    <source>
        <dbReference type="Proteomes" id="UP000326396"/>
    </source>
</evidence>
<comment type="caution">
    <text evidence="2">The sequence shown here is derived from an EMBL/GenBank/DDBJ whole genome shotgun (WGS) entry which is preliminary data.</text>
</comment>
<feature type="region of interest" description="Disordered" evidence="1">
    <location>
        <begin position="19"/>
        <end position="43"/>
    </location>
</feature>
<reference evidence="2 3" key="1">
    <citation type="submission" date="2019-05" db="EMBL/GenBank/DDBJ databases">
        <title>Mikania micrantha, genome provides insights into the molecular mechanism of rapid growth.</title>
        <authorList>
            <person name="Liu B."/>
        </authorList>
    </citation>
    <scope>NUCLEOTIDE SEQUENCE [LARGE SCALE GENOMIC DNA]</scope>
    <source>
        <strain evidence="2">NLD-2019</strain>
        <tissue evidence="2">Leaf</tissue>
    </source>
</reference>
<gene>
    <name evidence="2" type="ORF">E3N88_27451</name>
</gene>
<dbReference type="Proteomes" id="UP000326396">
    <property type="component" value="Linkage Group LG4"/>
</dbReference>